<evidence type="ECO:0000313" key="1">
    <source>
        <dbReference type="EMBL" id="MXQ50280.1"/>
    </source>
</evidence>
<keyword evidence="2" id="KW-1185">Reference proteome</keyword>
<evidence type="ECO:0000313" key="2">
    <source>
        <dbReference type="Proteomes" id="UP000436284"/>
    </source>
</evidence>
<dbReference type="OrthoDB" id="2678750at2"/>
<dbReference type="InterPro" id="IPR019615">
    <property type="entry name" value="DUF2487"/>
</dbReference>
<protein>
    <submittedName>
        <fullName evidence="1">DUF2487 family protein</fullName>
    </submittedName>
</protein>
<dbReference type="Pfam" id="PF10673">
    <property type="entry name" value="DUF2487"/>
    <property type="match status" value="1"/>
</dbReference>
<name>A0A6N8TX46_9STAP</name>
<sequence>MLYNHQDLKVLKDEIEFVDTALVPFASADMNEGARDNASDMEMIQMVTIQLEKQFKGRLFITPPMMTVEGMTEVLRTYISQLEAYGFKRVIILTHLDHSFESAQSIVLNRIPLEDMDVEMKMSLINDEVKNVMKQVISIWNQRD</sequence>
<organism evidence="1 2">
    <name type="scientific">Salinicoccus hispanicus</name>
    <dbReference type="NCBI Taxonomy" id="157225"/>
    <lineage>
        <taxon>Bacteria</taxon>
        <taxon>Bacillati</taxon>
        <taxon>Bacillota</taxon>
        <taxon>Bacilli</taxon>
        <taxon>Bacillales</taxon>
        <taxon>Staphylococcaceae</taxon>
        <taxon>Salinicoccus</taxon>
    </lineage>
</organism>
<proteinExistence type="predicted"/>
<gene>
    <name evidence="1" type="ORF">GQ671_03040</name>
</gene>
<dbReference type="AlphaFoldDB" id="A0A6N8TX46"/>
<comment type="caution">
    <text evidence="1">The sequence shown here is derived from an EMBL/GenBank/DDBJ whole genome shotgun (WGS) entry which is preliminary data.</text>
</comment>
<accession>A0A6N8TX46</accession>
<dbReference type="RefSeq" id="WP_160652504.1">
    <property type="nucleotide sequence ID" value="NZ_JBHRWU010000001.1"/>
</dbReference>
<reference evidence="1 2" key="1">
    <citation type="submission" date="2019-12" db="EMBL/GenBank/DDBJ databases">
        <title>Salinicoccus cyprini sp. nov., isolated from gastro-intestinal tract of mirror carp, Cyprinus carpio var. specularis, collected from Gobind Sagar Reservoir, Himachal Pradesh, India.</title>
        <authorList>
            <person name="Talwar C."/>
            <person name="Singh A.K."/>
            <person name="Lal R."/>
            <person name="Negi R.K."/>
        </authorList>
    </citation>
    <scope>NUCLEOTIDE SEQUENCE [LARGE SCALE GENOMIC DNA]</scope>
    <source>
        <strain evidence="1 2">J-82</strain>
    </source>
</reference>
<dbReference type="Proteomes" id="UP000436284">
    <property type="component" value="Unassembled WGS sequence"/>
</dbReference>
<dbReference type="EMBL" id="WUUK01000001">
    <property type="protein sequence ID" value="MXQ50280.1"/>
    <property type="molecule type" value="Genomic_DNA"/>
</dbReference>